<dbReference type="InterPro" id="IPR016796">
    <property type="entry name" value="UCP021774"/>
</dbReference>
<dbReference type="EMBL" id="JAGTAR010000022">
    <property type="protein sequence ID" value="MBR8536712.1"/>
    <property type="molecule type" value="Genomic_DNA"/>
</dbReference>
<proteinExistence type="predicted"/>
<comment type="caution">
    <text evidence="2">The sequence shown here is derived from an EMBL/GenBank/DDBJ whole genome shotgun (WGS) entry which is preliminary data.</text>
</comment>
<evidence type="ECO:0000313" key="3">
    <source>
        <dbReference type="Proteomes" id="UP000679220"/>
    </source>
</evidence>
<dbReference type="CDD" id="cd14797">
    <property type="entry name" value="DUF302"/>
    <property type="match status" value="1"/>
</dbReference>
<dbReference type="Gene3D" id="3.30.310.70">
    <property type="entry name" value="TT1751-like domain"/>
    <property type="match status" value="1"/>
</dbReference>
<reference evidence="2" key="2">
    <citation type="submission" date="2021-04" db="EMBL/GenBank/DDBJ databases">
        <authorList>
            <person name="Zhang T."/>
            <person name="Zhang Y."/>
            <person name="Lu D."/>
            <person name="Zuo D."/>
            <person name="Du Z."/>
        </authorList>
    </citation>
    <scope>NUCLEOTIDE SEQUENCE</scope>
    <source>
        <strain evidence="2">JR1</strain>
    </source>
</reference>
<dbReference type="InterPro" id="IPR005180">
    <property type="entry name" value="DUF302"/>
</dbReference>
<sequence length="155" mass="17916">MKYFIKISAIVILFVLTISCERYDKKKNYFINKITRGNFEEVTKQVTRLLEESGFSVVTELDLHTRIMNNQDDVVMKPYRILGTCNASIAYQNILEEENIGVFIPCKVLIKEIDFNTIEVVFINPNAFMEEFNNDQLATSAKDVTDIFKSVLEVL</sequence>
<dbReference type="Proteomes" id="UP000679220">
    <property type="component" value="Unassembled WGS sequence"/>
</dbReference>
<dbReference type="InterPro" id="IPR035923">
    <property type="entry name" value="TT1751-like_sf"/>
</dbReference>
<dbReference type="PANTHER" id="PTHR38342">
    <property type="entry name" value="SLR5037 PROTEIN"/>
    <property type="match status" value="1"/>
</dbReference>
<evidence type="ECO:0000313" key="2">
    <source>
        <dbReference type="EMBL" id="MBR8536712.1"/>
    </source>
</evidence>
<organism evidence="2 3">
    <name type="scientific">Carboxylicivirga sediminis</name>
    <dbReference type="NCBI Taxonomy" id="2006564"/>
    <lineage>
        <taxon>Bacteria</taxon>
        <taxon>Pseudomonadati</taxon>
        <taxon>Bacteroidota</taxon>
        <taxon>Bacteroidia</taxon>
        <taxon>Marinilabiliales</taxon>
        <taxon>Marinilabiliaceae</taxon>
        <taxon>Carboxylicivirga</taxon>
    </lineage>
</organism>
<protein>
    <submittedName>
        <fullName evidence="2">DUF302 domain-containing protein</fullName>
    </submittedName>
</protein>
<feature type="domain" description="DUF302" evidence="1">
    <location>
        <begin position="70"/>
        <end position="125"/>
    </location>
</feature>
<dbReference type="PANTHER" id="PTHR38342:SF1">
    <property type="entry name" value="SLR5037 PROTEIN"/>
    <property type="match status" value="1"/>
</dbReference>
<dbReference type="AlphaFoldDB" id="A0A941IZI8"/>
<keyword evidence="3" id="KW-1185">Reference proteome</keyword>
<name>A0A941IZI8_9BACT</name>
<reference evidence="2" key="1">
    <citation type="journal article" date="2018" name="Int. J. Syst. Evol. Microbiol.">
        <title>Carboxylicivirga sediminis sp. nov., isolated from coastal sediment.</title>
        <authorList>
            <person name="Wang F.Q."/>
            <person name="Ren L.H."/>
            <person name="Zou R.J."/>
            <person name="Sun Y.Z."/>
            <person name="Liu X.J."/>
            <person name="Jiang F."/>
            <person name="Liu L.J."/>
        </authorList>
    </citation>
    <scope>NUCLEOTIDE SEQUENCE</scope>
    <source>
        <strain evidence="2">JR1</strain>
    </source>
</reference>
<dbReference type="SUPFAM" id="SSF103247">
    <property type="entry name" value="TT1751-like"/>
    <property type="match status" value="1"/>
</dbReference>
<evidence type="ECO:0000259" key="1">
    <source>
        <dbReference type="Pfam" id="PF03625"/>
    </source>
</evidence>
<dbReference type="Pfam" id="PF03625">
    <property type="entry name" value="DUF302"/>
    <property type="match status" value="1"/>
</dbReference>
<dbReference type="PROSITE" id="PS51257">
    <property type="entry name" value="PROKAR_LIPOPROTEIN"/>
    <property type="match status" value="1"/>
</dbReference>
<gene>
    <name evidence="2" type="ORF">KDU71_14140</name>
</gene>
<accession>A0A941IZI8</accession>
<dbReference type="PIRSF" id="PIRSF021774">
    <property type="entry name" value="UCP021774"/>
    <property type="match status" value="1"/>
</dbReference>
<dbReference type="RefSeq" id="WP_212191740.1">
    <property type="nucleotide sequence ID" value="NZ_JAGTAR010000022.1"/>
</dbReference>